<dbReference type="EMBL" id="CP006986">
    <property type="protein sequence ID" value="AIC27312.1"/>
    <property type="molecule type" value="Genomic_DNA"/>
</dbReference>
<evidence type="ECO:0000313" key="1">
    <source>
        <dbReference type="EMBL" id="AIC27312.1"/>
    </source>
</evidence>
<dbReference type="AlphaFoldDB" id="A0A060I0H1"/>
<dbReference type="KEGG" id="rei:IE4771_CH02203"/>
<reference evidence="1 2" key="1">
    <citation type="submission" date="2013-12" db="EMBL/GenBank/DDBJ databases">
        <title>Complete genome sequence of Rhizobium etli bv. mimosae IE4771.</title>
        <authorList>
            <person name="Bustos P."/>
            <person name="Santamaria R.I."/>
            <person name="Lozano L."/>
            <person name="Ormeno-Orrillo E."/>
            <person name="Rogel M.A."/>
            <person name="Romero D."/>
            <person name="Cevallos M.A."/>
            <person name="Martinez-Romero E."/>
            <person name="Gonzalez V."/>
        </authorList>
    </citation>
    <scope>NUCLEOTIDE SEQUENCE [LARGE SCALE GENOMIC DNA]</scope>
    <source>
        <strain evidence="1 2">IE4771</strain>
    </source>
</reference>
<organism evidence="1 2">
    <name type="scientific">Rhizobium etli bv. mimosae str. IE4771</name>
    <dbReference type="NCBI Taxonomy" id="1432050"/>
    <lineage>
        <taxon>Bacteria</taxon>
        <taxon>Pseudomonadati</taxon>
        <taxon>Pseudomonadota</taxon>
        <taxon>Alphaproteobacteria</taxon>
        <taxon>Hyphomicrobiales</taxon>
        <taxon>Rhizobiaceae</taxon>
        <taxon>Rhizobium/Agrobacterium group</taxon>
        <taxon>Rhizobium</taxon>
    </lineage>
</organism>
<gene>
    <name evidence="1" type="ORF">IE4771_CH02203</name>
</gene>
<name>A0A060I0H1_RHIET</name>
<dbReference type="HOGENOM" id="CLU_3011135_0_0_5"/>
<evidence type="ECO:0000313" key="2">
    <source>
        <dbReference type="Proteomes" id="UP000027180"/>
    </source>
</evidence>
<dbReference type="Proteomes" id="UP000027180">
    <property type="component" value="Chromosome"/>
</dbReference>
<accession>A0A060I0H1</accession>
<sequence length="56" mass="6768">MRKCSPLLPLWQDVSRSPDMMQISCQFEIRLFEKIRRFCQNRRVCGAFDMVLVMEK</sequence>
<proteinExistence type="predicted"/>
<protein>
    <submittedName>
        <fullName evidence="1">Uncharacterized protein</fullName>
    </submittedName>
</protein>